<keyword evidence="3" id="KW-1185">Reference proteome</keyword>
<organism evidence="2 3">
    <name type="scientific">Metarhizobium album</name>
    <dbReference type="NCBI Taxonomy" id="2182425"/>
    <lineage>
        <taxon>Bacteria</taxon>
        <taxon>Pseudomonadati</taxon>
        <taxon>Pseudomonadota</taxon>
        <taxon>Alphaproteobacteria</taxon>
        <taxon>Hyphomicrobiales</taxon>
        <taxon>Rhizobiaceae</taxon>
        <taxon>Metarhizobium</taxon>
    </lineage>
</organism>
<keyword evidence="1" id="KW-1133">Transmembrane helix</keyword>
<gene>
    <name evidence="2" type="ORF">DEM27_28660</name>
</gene>
<keyword evidence="1" id="KW-0472">Membrane</keyword>
<name>A0A2U2DHN4_9HYPH</name>
<sequence length="65" mass="7314">MKVPPRVPFYSLLIAALVAGFLLLVDRNGIAVAWAIGVVFGFCYRLEKQIEHLNNRIDQLSDGRK</sequence>
<feature type="transmembrane region" description="Helical" evidence="1">
    <location>
        <begin position="30"/>
        <end position="46"/>
    </location>
</feature>
<evidence type="ECO:0000313" key="2">
    <source>
        <dbReference type="EMBL" id="PWE52778.1"/>
    </source>
</evidence>
<accession>A0A2U2DHN4</accession>
<dbReference type="AlphaFoldDB" id="A0A2U2DHN4"/>
<evidence type="ECO:0000313" key="3">
    <source>
        <dbReference type="Proteomes" id="UP000245252"/>
    </source>
</evidence>
<dbReference type="EMBL" id="QFBC01000020">
    <property type="protein sequence ID" value="PWE52778.1"/>
    <property type="molecule type" value="Genomic_DNA"/>
</dbReference>
<comment type="caution">
    <text evidence="2">The sequence shown here is derived from an EMBL/GenBank/DDBJ whole genome shotgun (WGS) entry which is preliminary data.</text>
</comment>
<dbReference type="Proteomes" id="UP000245252">
    <property type="component" value="Unassembled WGS sequence"/>
</dbReference>
<protein>
    <submittedName>
        <fullName evidence="2">Uncharacterized protein</fullName>
    </submittedName>
</protein>
<feature type="transmembrane region" description="Helical" evidence="1">
    <location>
        <begin position="7"/>
        <end position="24"/>
    </location>
</feature>
<reference evidence="2 3" key="1">
    <citation type="submission" date="2018-05" db="EMBL/GenBank/DDBJ databases">
        <title>The draft genome of strain NS-104.</title>
        <authorList>
            <person name="Hang P."/>
            <person name="Jiang J."/>
        </authorList>
    </citation>
    <scope>NUCLEOTIDE SEQUENCE [LARGE SCALE GENOMIC DNA]</scope>
    <source>
        <strain evidence="2 3">NS-104</strain>
    </source>
</reference>
<keyword evidence="1" id="KW-0812">Transmembrane</keyword>
<evidence type="ECO:0000256" key="1">
    <source>
        <dbReference type="SAM" id="Phobius"/>
    </source>
</evidence>
<proteinExistence type="predicted"/>